<keyword evidence="2" id="KW-1185">Reference proteome</keyword>
<protein>
    <submittedName>
        <fullName evidence="1">Uncharacterized protein</fullName>
    </submittedName>
</protein>
<organism evidence="1 2">
    <name type="scientific">Paramecium sonneborni</name>
    <dbReference type="NCBI Taxonomy" id="65129"/>
    <lineage>
        <taxon>Eukaryota</taxon>
        <taxon>Sar</taxon>
        <taxon>Alveolata</taxon>
        <taxon>Ciliophora</taxon>
        <taxon>Intramacronucleata</taxon>
        <taxon>Oligohymenophorea</taxon>
        <taxon>Peniculida</taxon>
        <taxon>Parameciidae</taxon>
        <taxon>Paramecium</taxon>
    </lineage>
</organism>
<reference evidence="1" key="1">
    <citation type="submission" date="2021-01" db="EMBL/GenBank/DDBJ databases">
        <authorList>
            <consortium name="Genoscope - CEA"/>
            <person name="William W."/>
        </authorList>
    </citation>
    <scope>NUCLEOTIDE SEQUENCE</scope>
</reference>
<gene>
    <name evidence="1" type="ORF">PSON_ATCC_30995.1.T1800039</name>
</gene>
<dbReference type="AlphaFoldDB" id="A0A8S1RI60"/>
<comment type="caution">
    <text evidence="1">The sequence shown here is derived from an EMBL/GenBank/DDBJ whole genome shotgun (WGS) entry which is preliminary data.</text>
</comment>
<dbReference type="Proteomes" id="UP000692954">
    <property type="component" value="Unassembled WGS sequence"/>
</dbReference>
<proteinExistence type="predicted"/>
<evidence type="ECO:0000313" key="2">
    <source>
        <dbReference type="Proteomes" id="UP000692954"/>
    </source>
</evidence>
<sequence length="385" mass="46824">MNRLNCKYQQNQQQYTQYYQESQKKCHEFRQYVYEDLQILINLIYGRNAILEHFKNDPYHPIVSRMNNKILLYLNQSNTIHLGLQQQYQRDSYLSKFLIQERLIAYRILKNVINFNDIEMNSSNQNSSRIIRNNEIEEEYVNNEDSIQTALIEYSNDYQNGNFKMNKYKLQETGLVAKSEESDLIKRISAEFTIDSRANSLRNGQSYDTPLECDILKTAKQFQNKVRDKLKQNFHQINTGGSQIKNNNTEEETIQNEFIKFQQFYKNGIDNKQQMDQFIQEYQNLIHVLLSDYQYEQYLKQIQDLRLSGNNLFYDHYQLFYFFRLFTAEHNTKKPEINHIIYFFNYLEQIKKNKISIQREKPEELFSEKYNYQFYQEFKKCYKME</sequence>
<dbReference type="EMBL" id="CAJJDN010000180">
    <property type="protein sequence ID" value="CAD8127818.1"/>
    <property type="molecule type" value="Genomic_DNA"/>
</dbReference>
<dbReference type="OrthoDB" id="312793at2759"/>
<evidence type="ECO:0000313" key="1">
    <source>
        <dbReference type="EMBL" id="CAD8127818.1"/>
    </source>
</evidence>
<name>A0A8S1RI60_9CILI</name>
<accession>A0A8S1RI60</accession>